<dbReference type="AlphaFoldDB" id="A0AAN5I2L9"/>
<feature type="non-terminal residue" evidence="1">
    <location>
        <position position="123"/>
    </location>
</feature>
<gene>
    <name evidence="1" type="ORF">PMAYCL1PPCAC_19425</name>
</gene>
<dbReference type="GO" id="GO:0045087">
    <property type="term" value="P:innate immune response"/>
    <property type="evidence" value="ECO:0007669"/>
    <property type="project" value="UniProtKB-KW"/>
</dbReference>
<name>A0AAN5I2L9_9BILA</name>
<protein>
    <submittedName>
        <fullName evidence="1">Uncharacterized protein</fullName>
    </submittedName>
</protein>
<dbReference type="PANTHER" id="PTHR31463">
    <property type="entry name" value="MACROPHAGE-EXPRESSED GENE 1 PROTEIN"/>
    <property type="match status" value="1"/>
</dbReference>
<organism evidence="1 2">
    <name type="scientific">Pristionchus mayeri</name>
    <dbReference type="NCBI Taxonomy" id="1317129"/>
    <lineage>
        <taxon>Eukaryota</taxon>
        <taxon>Metazoa</taxon>
        <taxon>Ecdysozoa</taxon>
        <taxon>Nematoda</taxon>
        <taxon>Chromadorea</taxon>
        <taxon>Rhabditida</taxon>
        <taxon>Rhabditina</taxon>
        <taxon>Diplogasteromorpha</taxon>
        <taxon>Diplogasteroidea</taxon>
        <taxon>Neodiplogasteridae</taxon>
        <taxon>Pristionchus</taxon>
    </lineage>
</organism>
<proteinExistence type="predicted"/>
<dbReference type="Proteomes" id="UP001328107">
    <property type="component" value="Unassembled WGS sequence"/>
</dbReference>
<keyword evidence="2" id="KW-1185">Reference proteome</keyword>
<accession>A0AAN5I2L9</accession>
<reference evidence="2" key="1">
    <citation type="submission" date="2022-10" db="EMBL/GenBank/DDBJ databases">
        <title>Genome assembly of Pristionchus species.</title>
        <authorList>
            <person name="Yoshida K."/>
            <person name="Sommer R.J."/>
        </authorList>
    </citation>
    <scope>NUCLEOTIDE SEQUENCE [LARGE SCALE GENOMIC DNA]</scope>
    <source>
        <strain evidence="2">RS5460</strain>
    </source>
</reference>
<dbReference type="EMBL" id="BTRK01000004">
    <property type="protein sequence ID" value="GMR49230.1"/>
    <property type="molecule type" value="Genomic_DNA"/>
</dbReference>
<dbReference type="PANTHER" id="PTHR31463:SF1">
    <property type="entry name" value="MACROPHAGE-EXPRESSED GENE 1 PROTEIN"/>
    <property type="match status" value="1"/>
</dbReference>
<dbReference type="InterPro" id="IPR039707">
    <property type="entry name" value="MPEG1"/>
</dbReference>
<evidence type="ECO:0000313" key="2">
    <source>
        <dbReference type="Proteomes" id="UP001328107"/>
    </source>
</evidence>
<feature type="non-terminal residue" evidence="1">
    <location>
        <position position="1"/>
    </location>
</feature>
<dbReference type="GO" id="GO:0016020">
    <property type="term" value="C:membrane"/>
    <property type="evidence" value="ECO:0007669"/>
    <property type="project" value="UniProtKB-SubCell"/>
</dbReference>
<comment type="caution">
    <text evidence="1">The sequence shown here is derived from an EMBL/GenBank/DDBJ whole genome shotgun (WGS) entry which is preliminary data.</text>
</comment>
<sequence>NCRIVCAVANPSIIVTTPPPTTPKPGPCSQCPSLEGLNCDGCVVDDYTKYEKDNVCYAKPSKGRFIFNDDKKESTDELTCKEDPEKTDQDRYRWEAKDGTVVRKLATIEKFTDGLSTGSIVGI</sequence>
<evidence type="ECO:0000313" key="1">
    <source>
        <dbReference type="EMBL" id="GMR49230.1"/>
    </source>
</evidence>